<dbReference type="InterPro" id="IPR022616">
    <property type="entry name" value="Glyco_hydro_4_C"/>
</dbReference>
<evidence type="ECO:0000256" key="2">
    <source>
        <dbReference type="ARBA" id="ARBA00022723"/>
    </source>
</evidence>
<dbReference type="GeneID" id="70578617"/>
<evidence type="ECO:0000259" key="7">
    <source>
        <dbReference type="Pfam" id="PF11975"/>
    </source>
</evidence>
<name>A0A7I8DV85_9FIRM</name>
<dbReference type="Pfam" id="PF11975">
    <property type="entry name" value="Glyco_hydro_4C"/>
    <property type="match status" value="1"/>
</dbReference>
<dbReference type="SUPFAM" id="SSF56327">
    <property type="entry name" value="LDH C-terminal domain-like"/>
    <property type="match status" value="1"/>
</dbReference>
<evidence type="ECO:0000256" key="6">
    <source>
        <dbReference type="ARBA" id="ARBA00023295"/>
    </source>
</evidence>
<dbReference type="PANTHER" id="PTHR32092">
    <property type="entry name" value="6-PHOSPHO-BETA-GLUCOSIDASE-RELATED"/>
    <property type="match status" value="1"/>
</dbReference>
<evidence type="ECO:0000256" key="3">
    <source>
        <dbReference type="ARBA" id="ARBA00022801"/>
    </source>
</evidence>
<accession>A0A7I8DV85</accession>
<evidence type="ECO:0000313" key="9">
    <source>
        <dbReference type="Proteomes" id="UP000593842"/>
    </source>
</evidence>
<dbReference type="AlphaFoldDB" id="A0A7I8DV85"/>
<keyword evidence="5" id="KW-0464">Manganese</keyword>
<dbReference type="Gene3D" id="3.90.110.10">
    <property type="entry name" value="Lactate dehydrogenase/glycoside hydrolase, family 4, C-terminal"/>
    <property type="match status" value="1"/>
</dbReference>
<dbReference type="GO" id="GO:0005975">
    <property type="term" value="P:carbohydrate metabolic process"/>
    <property type="evidence" value="ECO:0007669"/>
    <property type="project" value="InterPro"/>
</dbReference>
<dbReference type="GO" id="GO:0046872">
    <property type="term" value="F:metal ion binding"/>
    <property type="evidence" value="ECO:0007669"/>
    <property type="project" value="UniProtKB-KW"/>
</dbReference>
<dbReference type="InterPro" id="IPR015955">
    <property type="entry name" value="Lactate_DH/Glyco_Ohase_4_C"/>
</dbReference>
<keyword evidence="2" id="KW-0479">Metal-binding</keyword>
<evidence type="ECO:0000256" key="1">
    <source>
        <dbReference type="ARBA" id="ARBA00001911"/>
    </source>
</evidence>
<proteinExistence type="predicted"/>
<organism evidence="8 9">
    <name type="scientific">Faecalibacillus intestinalis</name>
    <dbReference type="NCBI Taxonomy" id="1982626"/>
    <lineage>
        <taxon>Bacteria</taxon>
        <taxon>Bacillati</taxon>
        <taxon>Bacillota</taxon>
        <taxon>Erysipelotrichia</taxon>
        <taxon>Erysipelotrichales</taxon>
        <taxon>Coprobacillaceae</taxon>
        <taxon>Faecalibacillus</taxon>
    </lineage>
</organism>
<keyword evidence="6" id="KW-0326">Glycosidase</keyword>
<dbReference type="RefSeq" id="WP_234697814.1">
    <property type="nucleotide sequence ID" value="NZ_AP024085.1"/>
</dbReference>
<keyword evidence="4" id="KW-0520">NAD</keyword>
<sequence length="82" mass="9319">MEKKYRPQPIATGELKLPISGYVHMMKAFERMVCEAAVTGNRDLAVTALNMDLLCQIDHDANIVIDELIEAHKDYLPQFKQS</sequence>
<dbReference type="InterPro" id="IPR001088">
    <property type="entry name" value="Glyco_hydro_4"/>
</dbReference>
<dbReference type="KEGG" id="fit:Fi14EGH31_02100"/>
<evidence type="ECO:0000256" key="5">
    <source>
        <dbReference type="ARBA" id="ARBA00023211"/>
    </source>
</evidence>
<comment type="cofactor">
    <cofactor evidence="1">
        <name>NAD(+)</name>
        <dbReference type="ChEBI" id="CHEBI:57540"/>
    </cofactor>
</comment>
<keyword evidence="3" id="KW-0378">Hydrolase</keyword>
<gene>
    <name evidence="8" type="ORF">Fi14EGH31_02100</name>
</gene>
<protein>
    <recommendedName>
        <fullName evidence="7">Glycosyl hydrolase family 4 C-terminal domain-containing protein</fullName>
    </recommendedName>
</protein>
<dbReference type="PANTHER" id="PTHR32092:SF5">
    <property type="entry name" value="6-PHOSPHO-BETA-GLUCOSIDASE"/>
    <property type="match status" value="1"/>
</dbReference>
<evidence type="ECO:0000256" key="4">
    <source>
        <dbReference type="ARBA" id="ARBA00023027"/>
    </source>
</evidence>
<dbReference type="GO" id="GO:0004553">
    <property type="term" value="F:hydrolase activity, hydrolyzing O-glycosyl compounds"/>
    <property type="evidence" value="ECO:0007669"/>
    <property type="project" value="InterPro"/>
</dbReference>
<reference evidence="9" key="1">
    <citation type="submission" date="2020-09" db="EMBL/GenBank/DDBJ databases">
        <title>Complete genome sequencing of Faecalibacillus intestinalis strain 14EGH31.</title>
        <authorList>
            <person name="Sakamoto M."/>
            <person name="Murakami T."/>
            <person name="Mori H."/>
        </authorList>
    </citation>
    <scope>NUCLEOTIDE SEQUENCE [LARGE SCALE GENOMIC DNA]</scope>
    <source>
        <strain evidence="9">14EGH31</strain>
    </source>
</reference>
<dbReference type="Proteomes" id="UP000593842">
    <property type="component" value="Chromosome"/>
</dbReference>
<dbReference type="GO" id="GO:0016616">
    <property type="term" value="F:oxidoreductase activity, acting on the CH-OH group of donors, NAD or NADP as acceptor"/>
    <property type="evidence" value="ECO:0007669"/>
    <property type="project" value="InterPro"/>
</dbReference>
<dbReference type="EMBL" id="AP024085">
    <property type="protein sequence ID" value="BCL56498.1"/>
    <property type="molecule type" value="Genomic_DNA"/>
</dbReference>
<feature type="domain" description="Glycosyl hydrolase family 4 C-terminal" evidence="7">
    <location>
        <begin position="6"/>
        <end position="54"/>
    </location>
</feature>
<evidence type="ECO:0000313" key="8">
    <source>
        <dbReference type="EMBL" id="BCL56498.1"/>
    </source>
</evidence>